<dbReference type="EMBL" id="LT965928">
    <property type="protein sequence ID" value="SOU40889.1"/>
    <property type="molecule type" value="Genomic_DNA"/>
</dbReference>
<gene>
    <name evidence="1" type="ORF">PCAR9_A30053</name>
</gene>
<sequence>MQPIWIDKIEVARRQITEAVTLFFELRDFVVIHTVIASAHQVLIDVGKEQGIVSVVKNPKGMTREEFRKHVRTVNEPYNFFKHADKDPEGKINIAPIERFTSDFMLDAILMLQNISGEIPLEAKVFWSWFVSTYPDEFSDSPEDGALKHLMSLGLNEWDFPTIRQFLTFGEIMQEANK</sequence>
<dbReference type="RefSeq" id="WP_104642646.1">
    <property type="nucleotide sequence ID" value="NZ_AQGW01000020.1"/>
</dbReference>
<dbReference type="GeneID" id="93663547"/>
<protein>
    <submittedName>
        <fullName evidence="1">Uncharacterized protein</fullName>
    </submittedName>
</protein>
<reference evidence="1 2" key="1">
    <citation type="submission" date="2017-11" db="EMBL/GenBank/DDBJ databases">
        <authorList>
            <person name="Han C.G."/>
        </authorList>
    </citation>
    <scope>NUCLEOTIDE SEQUENCE [LARGE SCALE GENOMIC DNA]</scope>
    <source>
        <strain evidence="2">ATCC 43555</strain>
    </source>
</reference>
<dbReference type="Proteomes" id="UP000238288">
    <property type="component" value="Chromosome PCAR9a"/>
</dbReference>
<accession>A0A2K4X9C8</accession>
<dbReference type="AlphaFoldDB" id="A0A2K4X9C8"/>
<organism evidence="1 2">
    <name type="scientific">Pseudoalteromonas carrageenovora IAM 12662</name>
    <dbReference type="NCBI Taxonomy" id="1314868"/>
    <lineage>
        <taxon>Bacteria</taxon>
        <taxon>Pseudomonadati</taxon>
        <taxon>Pseudomonadota</taxon>
        <taxon>Gammaproteobacteria</taxon>
        <taxon>Alteromonadales</taxon>
        <taxon>Pseudoalteromonadaceae</taxon>
        <taxon>Pseudoalteromonas</taxon>
    </lineage>
</organism>
<evidence type="ECO:0000313" key="1">
    <source>
        <dbReference type="EMBL" id="SOU40889.1"/>
    </source>
</evidence>
<dbReference type="OrthoDB" id="7064994at2"/>
<evidence type="ECO:0000313" key="2">
    <source>
        <dbReference type="Proteomes" id="UP000238288"/>
    </source>
</evidence>
<name>A0A2K4X9C8_PSEVC</name>
<proteinExistence type="predicted"/>